<evidence type="ECO:0000313" key="1">
    <source>
        <dbReference type="EMBL" id="KAE9979859.1"/>
    </source>
</evidence>
<comment type="caution">
    <text evidence="1">The sequence shown here is derived from an EMBL/GenBank/DDBJ whole genome shotgun (WGS) entry which is preliminary data.</text>
</comment>
<organism evidence="1 2">
    <name type="scientific">Venturia inaequalis</name>
    <name type="common">Apple scab fungus</name>
    <dbReference type="NCBI Taxonomy" id="5025"/>
    <lineage>
        <taxon>Eukaryota</taxon>
        <taxon>Fungi</taxon>
        <taxon>Dikarya</taxon>
        <taxon>Ascomycota</taxon>
        <taxon>Pezizomycotina</taxon>
        <taxon>Dothideomycetes</taxon>
        <taxon>Pleosporomycetidae</taxon>
        <taxon>Venturiales</taxon>
        <taxon>Venturiaceae</taxon>
        <taxon>Venturia</taxon>
    </lineage>
</organism>
<proteinExistence type="predicted"/>
<protein>
    <submittedName>
        <fullName evidence="1">Uncharacterized protein</fullName>
    </submittedName>
</protein>
<accession>A0A8H3UZZ6</accession>
<dbReference type="AlphaFoldDB" id="A0A8H3UZZ6"/>
<dbReference type="EMBL" id="WNWQ01000086">
    <property type="protein sequence ID" value="KAE9979859.1"/>
    <property type="molecule type" value="Genomic_DNA"/>
</dbReference>
<reference evidence="1 2" key="1">
    <citation type="submission" date="2019-11" db="EMBL/GenBank/DDBJ databases">
        <title>Venturia inaequalis Genome Resource.</title>
        <authorList>
            <person name="Lichtner F.J."/>
        </authorList>
    </citation>
    <scope>NUCLEOTIDE SEQUENCE [LARGE SCALE GENOMIC DNA]</scope>
    <source>
        <strain evidence="1">Bline_iso_100314</strain>
    </source>
</reference>
<gene>
    <name evidence="1" type="ORF">BLS_009412</name>
</gene>
<evidence type="ECO:0000313" key="2">
    <source>
        <dbReference type="Proteomes" id="UP000433883"/>
    </source>
</evidence>
<name>A0A8H3UZZ6_VENIN</name>
<dbReference type="Proteomes" id="UP000433883">
    <property type="component" value="Unassembled WGS sequence"/>
</dbReference>
<sequence>MAPTCPPPWVPTFPPTDPPTPHWYESKIKLQAHYIQEAHMYNAKLENEIGELVDRVDVVRGHARELARENRALGVENRALEREVLEGRVERRVLRGRIGVLKGRIGVLRERGGGLRELGVVRWGRRVERENLGLKGRIEVLERRLGGEGGGGGEGEVVGEVEVVGEGGDVVVAEDGGEVGDNEDVEDAVKKAVPLTEVLTALHKQWGI</sequence>